<name>A0A2P5GPE5_9ENTR</name>
<gene>
    <name evidence="1" type="ORF">CHU32_12095</name>
</gene>
<accession>A0A2P5GPE5</accession>
<evidence type="ECO:0000313" key="1">
    <source>
        <dbReference type="EMBL" id="POP48443.1"/>
    </source>
</evidence>
<reference evidence="1 2" key="1">
    <citation type="submission" date="2018-01" db="EMBL/GenBank/DDBJ databases">
        <title>Superficieibacter electus gen. nov., sp. nov., an extended-spectrum beta-lactamase possessing member of the Enterobacteriaceae family, isolated from intensive care unit surfaces.</title>
        <authorList>
            <person name="Potter R.F."/>
            <person name="D'Souza A.W."/>
        </authorList>
    </citation>
    <scope>NUCLEOTIDE SEQUENCE [LARGE SCALE GENOMIC DNA]</scope>
    <source>
        <strain evidence="1 2">BP-1</strain>
    </source>
</reference>
<dbReference type="EMBL" id="PQGD01000009">
    <property type="protein sequence ID" value="POP48443.1"/>
    <property type="molecule type" value="Genomic_DNA"/>
</dbReference>
<dbReference type="Proteomes" id="UP000247005">
    <property type="component" value="Unassembled WGS sequence"/>
</dbReference>
<dbReference type="RefSeq" id="WP_103750854.1">
    <property type="nucleotide sequence ID" value="NZ_PQGD01000009.1"/>
</dbReference>
<protein>
    <submittedName>
        <fullName evidence="1">Uncharacterized protein</fullName>
    </submittedName>
</protein>
<evidence type="ECO:0000313" key="2">
    <source>
        <dbReference type="Proteomes" id="UP000247005"/>
    </source>
</evidence>
<sequence length="75" mass="7956">MALRQLFADQAQRCGGFNPGGVIAGKEKPSRVVVKATYEGDSLNPDNSRIAANGCRCNQKRLYDAARVDGDVAGS</sequence>
<proteinExistence type="predicted"/>
<feature type="non-terminal residue" evidence="1">
    <location>
        <position position="75"/>
    </location>
</feature>
<dbReference type="AlphaFoldDB" id="A0A2P5GPE5"/>
<comment type="caution">
    <text evidence="1">The sequence shown here is derived from an EMBL/GenBank/DDBJ whole genome shotgun (WGS) entry which is preliminary data.</text>
</comment>
<organism evidence="1 2">
    <name type="scientific">Superficieibacter electus</name>
    <dbReference type="NCBI Taxonomy" id="2022662"/>
    <lineage>
        <taxon>Bacteria</taxon>
        <taxon>Pseudomonadati</taxon>
        <taxon>Pseudomonadota</taxon>
        <taxon>Gammaproteobacteria</taxon>
        <taxon>Enterobacterales</taxon>
        <taxon>Enterobacteriaceae</taxon>
        <taxon>Superficieibacter</taxon>
    </lineage>
</organism>